<dbReference type="AlphaFoldDB" id="A0A314YTD4"/>
<reference evidence="1 2" key="1">
    <citation type="submission" date="2018-02" db="EMBL/GenBank/DDBJ databases">
        <title>Draft genome of wild Prunus yedoensis var. nudiflora.</title>
        <authorList>
            <person name="Baek S."/>
            <person name="Kim J.-H."/>
            <person name="Choi K."/>
            <person name="Kim G.-B."/>
            <person name="Cho A."/>
            <person name="Jang H."/>
            <person name="Shin C.-H."/>
            <person name="Yu H.-J."/>
            <person name="Mun J.-H."/>
        </authorList>
    </citation>
    <scope>NUCLEOTIDE SEQUENCE [LARGE SCALE GENOMIC DNA]</scope>
    <source>
        <strain evidence="2">cv. Jeju island</strain>
        <tissue evidence="1">Leaf</tissue>
    </source>
</reference>
<proteinExistence type="predicted"/>
<keyword evidence="2" id="KW-1185">Reference proteome</keyword>
<protein>
    <submittedName>
        <fullName evidence="1">Telomere repeat-binding protein 5-like isoform X2</fullName>
    </submittedName>
</protein>
<accession>A0A314YTD4</accession>
<evidence type="ECO:0000313" key="1">
    <source>
        <dbReference type="EMBL" id="PQQ09973.1"/>
    </source>
</evidence>
<dbReference type="InterPro" id="IPR031105">
    <property type="entry name" value="TRP_plant"/>
</dbReference>
<comment type="caution">
    <text evidence="1">The sequence shown here is derived from an EMBL/GenBank/DDBJ whole genome shotgun (WGS) entry which is preliminary data.</text>
</comment>
<dbReference type="PANTHER" id="PTHR21717">
    <property type="entry name" value="TELOMERIC REPEAT BINDING PROTEIN"/>
    <property type="match status" value="1"/>
</dbReference>
<sequence>MVLQRRLDYGFNGYRVPAVPRASRSARVKGPIRKKLEANQIRAFEILASVAGNYCRRANILCQQMILVERMHISFPMIPLRANRRKATCQRKTHVSAEAVMSKPFYVWAGCKSANKVIH</sequence>
<evidence type="ECO:0000313" key="2">
    <source>
        <dbReference type="Proteomes" id="UP000250321"/>
    </source>
</evidence>
<dbReference type="Proteomes" id="UP000250321">
    <property type="component" value="Unassembled WGS sequence"/>
</dbReference>
<gene>
    <name evidence="1" type="ORF">Pyn_03399</name>
</gene>
<dbReference type="EMBL" id="PJQY01000557">
    <property type="protein sequence ID" value="PQQ09973.1"/>
    <property type="molecule type" value="Genomic_DNA"/>
</dbReference>
<name>A0A314YTD4_PRUYE</name>
<dbReference type="PANTHER" id="PTHR21717:SF83">
    <property type="match status" value="1"/>
</dbReference>
<organism evidence="1 2">
    <name type="scientific">Prunus yedoensis var. nudiflora</name>
    <dbReference type="NCBI Taxonomy" id="2094558"/>
    <lineage>
        <taxon>Eukaryota</taxon>
        <taxon>Viridiplantae</taxon>
        <taxon>Streptophyta</taxon>
        <taxon>Embryophyta</taxon>
        <taxon>Tracheophyta</taxon>
        <taxon>Spermatophyta</taxon>
        <taxon>Magnoliopsida</taxon>
        <taxon>eudicotyledons</taxon>
        <taxon>Gunneridae</taxon>
        <taxon>Pentapetalae</taxon>
        <taxon>rosids</taxon>
        <taxon>fabids</taxon>
        <taxon>Rosales</taxon>
        <taxon>Rosaceae</taxon>
        <taxon>Amygdaloideae</taxon>
        <taxon>Amygdaleae</taxon>
        <taxon>Prunus</taxon>
    </lineage>
</organism>
<dbReference type="STRING" id="2094558.A0A314YTD4"/>